<keyword evidence="3" id="KW-1185">Reference proteome</keyword>
<sequence>MKNFLGLLIVSSGLLLGSFVPMQESAIAQPACPNISGRWARLFDDVIWNFSQSGCNLQGTFSNYATSHTISGVFYDDRTADLIINRTNLSTNCQTEMYATLTRLSLTNRIRVNIYATDGKCELPANYNEDYGYKSL</sequence>
<reference evidence="2 3" key="1">
    <citation type="submission" date="2017-06" db="EMBL/GenBank/DDBJ databases">
        <title>Genome sequencing of cyanobaciteial culture collection at National Institute for Environmental Studies (NIES).</title>
        <authorList>
            <person name="Hirose Y."/>
            <person name="Shimura Y."/>
            <person name="Fujisawa T."/>
            <person name="Nakamura Y."/>
            <person name="Kawachi M."/>
        </authorList>
    </citation>
    <scope>NUCLEOTIDE SEQUENCE [LARGE SCALE GENOMIC DNA]</scope>
    <source>
        <strain evidence="2 3">NIES-4072</strain>
    </source>
</reference>
<keyword evidence="1" id="KW-0732">Signal</keyword>
<dbReference type="EMBL" id="BDUD01000002">
    <property type="protein sequence ID" value="GBG23450.1"/>
    <property type="molecule type" value="Genomic_DNA"/>
</dbReference>
<feature type="chain" id="PRO_5015320638" evidence="1">
    <location>
        <begin position="23"/>
        <end position="136"/>
    </location>
</feature>
<comment type="caution">
    <text evidence="2">The sequence shown here is derived from an EMBL/GenBank/DDBJ whole genome shotgun (WGS) entry which is preliminary data.</text>
</comment>
<name>A0A2R5FXK5_NOSCO</name>
<dbReference type="RefSeq" id="WP_146195928.1">
    <property type="nucleotide sequence ID" value="NZ_BDUD01000002.1"/>
</dbReference>
<accession>A0A2R5FXK5</accession>
<evidence type="ECO:0000256" key="1">
    <source>
        <dbReference type="SAM" id="SignalP"/>
    </source>
</evidence>
<dbReference type="AlphaFoldDB" id="A0A2R5FXK5"/>
<dbReference type="Proteomes" id="UP000245124">
    <property type="component" value="Unassembled WGS sequence"/>
</dbReference>
<evidence type="ECO:0000313" key="2">
    <source>
        <dbReference type="EMBL" id="GBG23450.1"/>
    </source>
</evidence>
<evidence type="ECO:0000313" key="3">
    <source>
        <dbReference type="Proteomes" id="UP000245124"/>
    </source>
</evidence>
<protein>
    <submittedName>
        <fullName evidence="2">Uncharacterized protein</fullName>
    </submittedName>
</protein>
<organism evidence="2 3">
    <name type="scientific">Nostoc commune NIES-4072</name>
    <dbReference type="NCBI Taxonomy" id="2005467"/>
    <lineage>
        <taxon>Bacteria</taxon>
        <taxon>Bacillati</taxon>
        <taxon>Cyanobacteriota</taxon>
        <taxon>Cyanophyceae</taxon>
        <taxon>Nostocales</taxon>
        <taxon>Nostocaceae</taxon>
        <taxon>Nostoc</taxon>
    </lineage>
</organism>
<proteinExistence type="predicted"/>
<gene>
    <name evidence="2" type="ORF">NIES4072_71620</name>
</gene>
<feature type="signal peptide" evidence="1">
    <location>
        <begin position="1"/>
        <end position="22"/>
    </location>
</feature>